<dbReference type="AlphaFoldDB" id="A0A166MHN5"/>
<dbReference type="Proteomes" id="UP000076532">
    <property type="component" value="Unassembled WGS sequence"/>
</dbReference>
<keyword evidence="3" id="KW-1185">Reference proteome</keyword>
<reference evidence="2 3" key="1">
    <citation type="journal article" date="2016" name="Mol. Biol. Evol.">
        <title>Comparative Genomics of Early-Diverging Mushroom-Forming Fungi Provides Insights into the Origins of Lignocellulose Decay Capabilities.</title>
        <authorList>
            <person name="Nagy L.G."/>
            <person name="Riley R."/>
            <person name="Tritt A."/>
            <person name="Adam C."/>
            <person name="Daum C."/>
            <person name="Floudas D."/>
            <person name="Sun H."/>
            <person name="Yadav J.S."/>
            <person name="Pangilinan J."/>
            <person name="Larsson K.H."/>
            <person name="Matsuura K."/>
            <person name="Barry K."/>
            <person name="Labutti K."/>
            <person name="Kuo R."/>
            <person name="Ohm R.A."/>
            <person name="Bhattacharya S.S."/>
            <person name="Shirouzu T."/>
            <person name="Yoshinaga Y."/>
            <person name="Martin F.M."/>
            <person name="Grigoriev I.V."/>
            <person name="Hibbett D.S."/>
        </authorList>
    </citation>
    <scope>NUCLEOTIDE SEQUENCE [LARGE SCALE GENOMIC DNA]</scope>
    <source>
        <strain evidence="2 3">CBS 109695</strain>
    </source>
</reference>
<keyword evidence="1" id="KW-0732">Signal</keyword>
<evidence type="ECO:0000313" key="2">
    <source>
        <dbReference type="EMBL" id="KZP24011.1"/>
    </source>
</evidence>
<gene>
    <name evidence="2" type="ORF">FIBSPDRAFT_951602</name>
</gene>
<dbReference type="OrthoDB" id="2965027at2759"/>
<organism evidence="2 3">
    <name type="scientific">Athelia psychrophila</name>
    <dbReference type="NCBI Taxonomy" id="1759441"/>
    <lineage>
        <taxon>Eukaryota</taxon>
        <taxon>Fungi</taxon>
        <taxon>Dikarya</taxon>
        <taxon>Basidiomycota</taxon>
        <taxon>Agaricomycotina</taxon>
        <taxon>Agaricomycetes</taxon>
        <taxon>Agaricomycetidae</taxon>
        <taxon>Atheliales</taxon>
        <taxon>Atheliaceae</taxon>
        <taxon>Athelia</taxon>
    </lineage>
</organism>
<evidence type="ECO:0000313" key="3">
    <source>
        <dbReference type="Proteomes" id="UP000076532"/>
    </source>
</evidence>
<feature type="chain" id="PRO_5007877379" description="Fungal calcium binding protein domain-containing protein" evidence="1">
    <location>
        <begin position="19"/>
        <end position="117"/>
    </location>
</feature>
<evidence type="ECO:0000256" key="1">
    <source>
        <dbReference type="SAM" id="SignalP"/>
    </source>
</evidence>
<name>A0A166MHN5_9AGAM</name>
<protein>
    <recommendedName>
        <fullName evidence="4">Fungal calcium binding protein domain-containing protein</fullName>
    </recommendedName>
</protein>
<proteinExistence type="predicted"/>
<dbReference type="EMBL" id="KV417529">
    <property type="protein sequence ID" value="KZP24011.1"/>
    <property type="molecule type" value="Genomic_DNA"/>
</dbReference>
<evidence type="ECO:0008006" key="4">
    <source>
        <dbReference type="Google" id="ProtNLM"/>
    </source>
</evidence>
<feature type="signal peptide" evidence="1">
    <location>
        <begin position="1"/>
        <end position="18"/>
    </location>
</feature>
<accession>A0A166MHN5</accession>
<dbReference type="Gene3D" id="1.10.1740.120">
    <property type="match status" value="1"/>
</dbReference>
<sequence>MLFSIILIFIAFAASALAALSTPSRTLQGRTDCEMAQCAFALAGDVLECVVAVVQDGLNPKSDVSCLEAAVSTVLNFPASCDQCLEAYGINNPTAISSASVSRERSLGYVLAELDVN</sequence>